<dbReference type="AlphaFoldDB" id="E4L766"/>
<keyword evidence="5 10" id="KW-0444">Lipid biosynthesis</keyword>
<dbReference type="OrthoDB" id="9772788at2"/>
<reference evidence="11 12" key="1">
    <citation type="submission" date="2010-11" db="EMBL/GenBank/DDBJ databases">
        <authorList>
            <person name="Durkin A.S."/>
            <person name="Madupu R."/>
            <person name="Torralba M."/>
            <person name="Gillis M."/>
            <person name="Methe B."/>
            <person name="Sutton G."/>
            <person name="Nelson K.E."/>
        </authorList>
    </citation>
    <scope>NUCLEOTIDE SEQUENCE [LARGE SCALE GENOMIC DNA]</scope>
    <source>
        <strain evidence="11 12">UPII 345-E</strain>
    </source>
</reference>
<dbReference type="HAMAP" id="MF_00406">
    <property type="entry name" value="FabZ"/>
    <property type="match status" value="1"/>
</dbReference>
<dbReference type="Proteomes" id="UP000004594">
    <property type="component" value="Unassembled WGS sequence"/>
</dbReference>
<dbReference type="NCBIfam" id="NF000582">
    <property type="entry name" value="PRK00006.1"/>
    <property type="match status" value="1"/>
</dbReference>
<dbReference type="Pfam" id="PF07977">
    <property type="entry name" value="FabA"/>
    <property type="match status" value="1"/>
</dbReference>
<evidence type="ECO:0000313" key="12">
    <source>
        <dbReference type="Proteomes" id="UP000004594"/>
    </source>
</evidence>
<accession>E4L766</accession>
<evidence type="ECO:0000256" key="3">
    <source>
        <dbReference type="ARBA" id="ARBA00009174"/>
    </source>
</evidence>
<dbReference type="EC" id="4.2.1.59" evidence="10"/>
<comment type="subcellular location">
    <subcellularLocation>
        <location evidence="2 10">Cytoplasm</location>
    </subcellularLocation>
</comment>
<comment type="similarity">
    <text evidence="3 10">Belongs to the thioester dehydratase family. FabZ subfamily.</text>
</comment>
<dbReference type="GO" id="GO:0005737">
    <property type="term" value="C:cytoplasm"/>
    <property type="evidence" value="ECO:0007669"/>
    <property type="project" value="UniProtKB-SubCell"/>
</dbReference>
<evidence type="ECO:0000256" key="7">
    <source>
        <dbReference type="ARBA" id="ARBA00023098"/>
    </source>
</evidence>
<dbReference type="FunFam" id="3.10.129.10:FF:000001">
    <property type="entry name" value="3-hydroxyacyl-[acyl-carrier-protein] dehydratase FabZ"/>
    <property type="match status" value="1"/>
</dbReference>
<evidence type="ECO:0000313" key="11">
    <source>
        <dbReference type="EMBL" id="EFR43392.1"/>
    </source>
</evidence>
<evidence type="ECO:0000256" key="10">
    <source>
        <dbReference type="HAMAP-Rule" id="MF_00406"/>
    </source>
</evidence>
<keyword evidence="6 10" id="KW-0441">Lipid A biosynthesis</keyword>
<evidence type="ECO:0000256" key="5">
    <source>
        <dbReference type="ARBA" id="ARBA00022516"/>
    </source>
</evidence>
<proteinExistence type="inferred from homology"/>
<evidence type="ECO:0000256" key="9">
    <source>
        <dbReference type="ARBA" id="ARBA00025049"/>
    </source>
</evidence>
<dbReference type="InterPro" id="IPR013114">
    <property type="entry name" value="FabA_FabZ"/>
</dbReference>
<evidence type="ECO:0000256" key="2">
    <source>
        <dbReference type="ARBA" id="ARBA00004496"/>
    </source>
</evidence>
<dbReference type="EMBL" id="AENT01000001">
    <property type="protein sequence ID" value="EFR43392.1"/>
    <property type="molecule type" value="Genomic_DNA"/>
</dbReference>
<sequence length="144" mass="16390">MKLNIEQIMKILPHRYPMLLVDRILDVEPMKYAKGLKCVTMNEAFFQGHFPNHPIMPGVLICEAMAQVAGIALQYTDENRGKIPMFASMDKVKFRSPIVPGDVMITDAQVIKVKGRVAKVHCKCTVDDQVKTEAEFMFYITENE</sequence>
<organism evidence="11 12">
    <name type="scientific">Dialister micraerophilus UPII 345-E</name>
    <dbReference type="NCBI Taxonomy" id="910314"/>
    <lineage>
        <taxon>Bacteria</taxon>
        <taxon>Bacillati</taxon>
        <taxon>Bacillota</taxon>
        <taxon>Negativicutes</taxon>
        <taxon>Veillonellales</taxon>
        <taxon>Veillonellaceae</taxon>
        <taxon>Dialister</taxon>
    </lineage>
</organism>
<gene>
    <name evidence="10 11" type="primary">fabZ</name>
    <name evidence="11" type="ORF">HMPREF9220_1359</name>
</gene>
<dbReference type="eggNOG" id="COG0764">
    <property type="taxonomic scope" value="Bacteria"/>
</dbReference>
<dbReference type="PANTHER" id="PTHR30272:SF1">
    <property type="entry name" value="3-HYDROXYACYL-[ACYL-CARRIER-PROTEIN] DEHYDRATASE"/>
    <property type="match status" value="1"/>
</dbReference>
<name>E4L766_9FIRM</name>
<keyword evidence="7 10" id="KW-0443">Lipid metabolism</keyword>
<protein>
    <recommendedName>
        <fullName evidence="10">3-hydroxyacyl-[acyl-carrier-protein] dehydratase FabZ</fullName>
        <ecNumber evidence="10">4.2.1.59</ecNumber>
    </recommendedName>
    <alternativeName>
        <fullName evidence="10">(3R)-hydroxymyristoyl-[acyl-carrier-protein] dehydratase</fullName>
        <shortName evidence="10">(3R)-hydroxymyristoyl-ACP dehydrase</shortName>
    </alternativeName>
    <alternativeName>
        <fullName evidence="10">Beta-hydroxyacyl-ACP dehydratase</fullName>
    </alternativeName>
</protein>
<dbReference type="InterPro" id="IPR010084">
    <property type="entry name" value="FabZ"/>
</dbReference>
<dbReference type="Gene3D" id="3.10.129.10">
    <property type="entry name" value="Hotdog Thioesterase"/>
    <property type="match status" value="1"/>
</dbReference>
<dbReference type="GO" id="GO:0006633">
    <property type="term" value="P:fatty acid biosynthetic process"/>
    <property type="evidence" value="ECO:0007669"/>
    <property type="project" value="UniProtKB-UniRule"/>
</dbReference>
<keyword evidence="4 10" id="KW-0963">Cytoplasm</keyword>
<comment type="function">
    <text evidence="9 10">Involved in unsaturated fatty acids biosynthesis. Catalyzes the dehydration of short chain beta-hydroxyacyl-ACPs and long chain saturated and unsaturated beta-hydroxyacyl-ACPs.</text>
</comment>
<dbReference type="PANTHER" id="PTHR30272">
    <property type="entry name" value="3-HYDROXYACYL-[ACYL-CARRIER-PROTEIN] DEHYDRATASE"/>
    <property type="match status" value="1"/>
</dbReference>
<dbReference type="InterPro" id="IPR029069">
    <property type="entry name" value="HotDog_dom_sf"/>
</dbReference>
<dbReference type="GO" id="GO:0016020">
    <property type="term" value="C:membrane"/>
    <property type="evidence" value="ECO:0007669"/>
    <property type="project" value="GOC"/>
</dbReference>
<evidence type="ECO:0000256" key="6">
    <source>
        <dbReference type="ARBA" id="ARBA00022556"/>
    </source>
</evidence>
<dbReference type="CDD" id="cd01288">
    <property type="entry name" value="FabZ"/>
    <property type="match status" value="1"/>
</dbReference>
<keyword evidence="8 10" id="KW-0456">Lyase</keyword>
<feature type="active site" evidence="10">
    <location>
        <position position="49"/>
    </location>
</feature>
<comment type="caution">
    <text evidence="11">The sequence shown here is derived from an EMBL/GenBank/DDBJ whole genome shotgun (WGS) entry which is preliminary data.</text>
</comment>
<evidence type="ECO:0000256" key="8">
    <source>
        <dbReference type="ARBA" id="ARBA00023239"/>
    </source>
</evidence>
<dbReference type="RefSeq" id="WP_007553747.1">
    <property type="nucleotide sequence ID" value="NZ_AENT01000001.1"/>
</dbReference>
<dbReference type="GO" id="GO:0019171">
    <property type="term" value="F:(3R)-hydroxyacyl-[acyl-carrier-protein] dehydratase activity"/>
    <property type="evidence" value="ECO:0007669"/>
    <property type="project" value="UniProtKB-EC"/>
</dbReference>
<comment type="catalytic activity">
    <reaction evidence="1 10">
        <text>a (3R)-hydroxyacyl-[ACP] = a (2E)-enoyl-[ACP] + H2O</text>
        <dbReference type="Rhea" id="RHEA:13097"/>
        <dbReference type="Rhea" id="RHEA-COMP:9925"/>
        <dbReference type="Rhea" id="RHEA-COMP:9945"/>
        <dbReference type="ChEBI" id="CHEBI:15377"/>
        <dbReference type="ChEBI" id="CHEBI:78784"/>
        <dbReference type="ChEBI" id="CHEBI:78827"/>
        <dbReference type="EC" id="4.2.1.59"/>
    </reaction>
</comment>
<dbReference type="SUPFAM" id="SSF54637">
    <property type="entry name" value="Thioesterase/thiol ester dehydrase-isomerase"/>
    <property type="match status" value="1"/>
</dbReference>
<dbReference type="GO" id="GO:0009245">
    <property type="term" value="P:lipid A biosynthetic process"/>
    <property type="evidence" value="ECO:0007669"/>
    <property type="project" value="UniProtKB-UniRule"/>
</dbReference>
<dbReference type="NCBIfam" id="TIGR01750">
    <property type="entry name" value="fabZ"/>
    <property type="match status" value="1"/>
</dbReference>
<evidence type="ECO:0000256" key="1">
    <source>
        <dbReference type="ARBA" id="ARBA00001055"/>
    </source>
</evidence>
<evidence type="ECO:0000256" key="4">
    <source>
        <dbReference type="ARBA" id="ARBA00022490"/>
    </source>
</evidence>